<dbReference type="FunFam" id="3.40.309.10:FF:000004">
    <property type="entry name" value="Succinate-semialdehyde dehydrogenase I"/>
    <property type="match status" value="1"/>
</dbReference>
<dbReference type="InterPro" id="IPR016161">
    <property type="entry name" value="Ald_DH/histidinol_DH"/>
</dbReference>
<dbReference type="Gene3D" id="3.40.605.10">
    <property type="entry name" value="Aldehyde Dehydrogenase, Chain A, domain 1"/>
    <property type="match status" value="1"/>
</dbReference>
<evidence type="ECO:0000313" key="6">
    <source>
        <dbReference type="EMBL" id="KAB1856772.1"/>
    </source>
</evidence>
<evidence type="ECO:0000256" key="4">
    <source>
        <dbReference type="RuleBase" id="RU003345"/>
    </source>
</evidence>
<dbReference type="InterPro" id="IPR029510">
    <property type="entry name" value="Ald_DH_CS_GLU"/>
</dbReference>
<dbReference type="EMBL" id="VXLD01000003">
    <property type="protein sequence ID" value="KAB1856772.1"/>
    <property type="molecule type" value="Genomic_DNA"/>
</dbReference>
<sequence>MIQQGLQYLLAHPDIALEAPASSGFIEVQDAATGESLAWVKTYDQAGVEAAITRSEQAQALWKKQTALHRADILWAWYELMLEHKENLAQLLTAEQGKPLLEARGEIAYAASFIRWFAEQARRIDGAVLPPTQAHQRLVVIKQAIGVTAAITPWNFPAAMITRKAAPALAAGCSMLVKPAEQTPLSAYALEVLALQAGLPQDLLLNIVGDAAEVGQTLCNSDVVRKLSFTGSTPVGRILMQQCAPTIKKLSLELGGNAPVIVFDDANLDQAVQGIMMSKFRNSGQTCVCANRIYVQAGIYDALCERLVAEVAKLKVGDGRVEGSTQGPLIDAKAVAKVQSHIDDAKTKGAKVLIGGQLHALGKTFFEPTVLRDVTQDMRVSKEETFGPLAPLFRFETEAEAIALANDTEFGLASYIFTQSAARQWRVGEALEYGMVGVNTGAISNEVAPFGGVKQSGLGREGSEWGIDEYLEMKYMCIDVTDPSA</sequence>
<dbReference type="SUPFAM" id="SSF53720">
    <property type="entry name" value="ALDH-like"/>
    <property type="match status" value="1"/>
</dbReference>
<evidence type="ECO:0000259" key="5">
    <source>
        <dbReference type="Pfam" id="PF00171"/>
    </source>
</evidence>
<dbReference type="Gene3D" id="3.40.309.10">
    <property type="entry name" value="Aldehyde Dehydrogenase, Chain A, domain 2"/>
    <property type="match status" value="1"/>
</dbReference>
<evidence type="ECO:0000256" key="1">
    <source>
        <dbReference type="ARBA" id="ARBA00009986"/>
    </source>
</evidence>
<dbReference type="FunFam" id="3.40.605.10:FF:000005">
    <property type="entry name" value="Succinate-semialdehyde dehydrogenase I"/>
    <property type="match status" value="1"/>
</dbReference>
<accession>A0A5N4WJX4</accession>
<name>A0A5N4WJX4_9GAMM</name>
<dbReference type="InterPro" id="IPR016162">
    <property type="entry name" value="Ald_DH_N"/>
</dbReference>
<proteinExistence type="inferred from homology"/>
<evidence type="ECO:0000256" key="3">
    <source>
        <dbReference type="PROSITE-ProRule" id="PRU10007"/>
    </source>
</evidence>
<reference evidence="6 7" key="1">
    <citation type="submission" date="2019-09" db="EMBL/GenBank/DDBJ databases">
        <title>Draft genome sequence of Acinetobacter tandoii W4-4-4 isolated from environmental water sample.</title>
        <authorList>
            <person name="Wee S.K."/>
            <person name="Yan B."/>
            <person name="Mustaffa S.B."/>
            <person name="Yap E.P.H."/>
        </authorList>
    </citation>
    <scope>NUCLEOTIDE SEQUENCE [LARGE SCALE GENOMIC DNA]</scope>
    <source>
        <strain evidence="6 7">W4-4-4</strain>
    </source>
</reference>
<protein>
    <submittedName>
        <fullName evidence="6">NAD-dependent succinate-semialdehyde dehydrogenase</fullName>
    </submittedName>
</protein>
<dbReference type="InterPro" id="IPR016163">
    <property type="entry name" value="Ald_DH_C"/>
</dbReference>
<organism evidence="6 7">
    <name type="scientific">Acinetobacter tandoii</name>
    <dbReference type="NCBI Taxonomy" id="202954"/>
    <lineage>
        <taxon>Bacteria</taxon>
        <taxon>Pseudomonadati</taxon>
        <taxon>Pseudomonadota</taxon>
        <taxon>Gammaproteobacteria</taxon>
        <taxon>Moraxellales</taxon>
        <taxon>Moraxellaceae</taxon>
        <taxon>Acinetobacter</taxon>
    </lineage>
</organism>
<dbReference type="InterPro" id="IPR016160">
    <property type="entry name" value="Ald_DH_CS_CYS"/>
</dbReference>
<dbReference type="InterPro" id="IPR010102">
    <property type="entry name" value="Succ_semiAld_DH"/>
</dbReference>
<dbReference type="PROSITE" id="PS00070">
    <property type="entry name" value="ALDEHYDE_DEHYDR_CYS"/>
    <property type="match status" value="1"/>
</dbReference>
<dbReference type="Pfam" id="PF00171">
    <property type="entry name" value="Aldedh"/>
    <property type="match status" value="1"/>
</dbReference>
<dbReference type="PANTHER" id="PTHR43353:SF5">
    <property type="entry name" value="SUCCINATE-SEMIALDEHYDE DEHYDROGENASE, MITOCHONDRIAL"/>
    <property type="match status" value="1"/>
</dbReference>
<dbReference type="InterPro" id="IPR015590">
    <property type="entry name" value="Aldehyde_DH_dom"/>
</dbReference>
<gene>
    <name evidence="6" type="ORF">F4W09_07265</name>
</gene>
<dbReference type="InterPro" id="IPR050740">
    <property type="entry name" value="Aldehyde_DH_Superfamily"/>
</dbReference>
<evidence type="ECO:0000256" key="2">
    <source>
        <dbReference type="ARBA" id="ARBA00023002"/>
    </source>
</evidence>
<dbReference type="GO" id="GO:0004777">
    <property type="term" value="F:succinate-semialdehyde dehydrogenase (NAD+) activity"/>
    <property type="evidence" value="ECO:0007669"/>
    <property type="project" value="TreeGrafter"/>
</dbReference>
<keyword evidence="2 4" id="KW-0560">Oxidoreductase</keyword>
<dbReference type="CDD" id="cd07103">
    <property type="entry name" value="ALDH_F5_SSADH_GabD"/>
    <property type="match status" value="1"/>
</dbReference>
<comment type="caution">
    <text evidence="6">The sequence shown here is derived from an EMBL/GenBank/DDBJ whole genome shotgun (WGS) entry which is preliminary data.</text>
</comment>
<dbReference type="FunFam" id="3.40.605.10:FF:000026">
    <property type="entry name" value="Aldehyde dehydrogenase, putative"/>
    <property type="match status" value="1"/>
</dbReference>
<dbReference type="PANTHER" id="PTHR43353">
    <property type="entry name" value="SUCCINATE-SEMIALDEHYDE DEHYDROGENASE, MITOCHONDRIAL"/>
    <property type="match status" value="1"/>
</dbReference>
<feature type="active site" evidence="3">
    <location>
        <position position="253"/>
    </location>
</feature>
<evidence type="ECO:0000313" key="7">
    <source>
        <dbReference type="Proteomes" id="UP000325788"/>
    </source>
</evidence>
<dbReference type="AlphaFoldDB" id="A0A5N4WJX4"/>
<dbReference type="GO" id="GO:0009450">
    <property type="term" value="P:gamma-aminobutyric acid catabolic process"/>
    <property type="evidence" value="ECO:0007669"/>
    <property type="project" value="InterPro"/>
</dbReference>
<comment type="similarity">
    <text evidence="1 4">Belongs to the aldehyde dehydrogenase family.</text>
</comment>
<dbReference type="RefSeq" id="WP_151504432.1">
    <property type="nucleotide sequence ID" value="NZ_VXLD01000003.1"/>
</dbReference>
<dbReference type="PROSITE" id="PS00687">
    <property type="entry name" value="ALDEHYDE_DEHYDR_GLU"/>
    <property type="match status" value="1"/>
</dbReference>
<dbReference type="Proteomes" id="UP000325788">
    <property type="component" value="Unassembled WGS sequence"/>
</dbReference>
<dbReference type="NCBIfam" id="TIGR01780">
    <property type="entry name" value="SSADH"/>
    <property type="match status" value="1"/>
</dbReference>
<dbReference type="GO" id="GO:0005829">
    <property type="term" value="C:cytosol"/>
    <property type="evidence" value="ECO:0007669"/>
    <property type="project" value="TreeGrafter"/>
</dbReference>
<feature type="domain" description="Aldehyde dehydrogenase" evidence="5">
    <location>
        <begin position="23"/>
        <end position="475"/>
    </location>
</feature>